<dbReference type="NCBIfam" id="TIGR04283">
    <property type="entry name" value="glyco_like_mftF"/>
    <property type="match status" value="1"/>
</dbReference>
<evidence type="ECO:0000256" key="3">
    <source>
        <dbReference type="ARBA" id="ARBA00022676"/>
    </source>
</evidence>
<comment type="similarity">
    <text evidence="9">Belongs to the glycosyltransferase 2 family. CrtQ subfamily.</text>
</comment>
<dbReference type="EMBL" id="JAOQJU010000001">
    <property type="protein sequence ID" value="MCU6684999.1"/>
    <property type="molecule type" value="Genomic_DNA"/>
</dbReference>
<dbReference type="PANTHER" id="PTHR43646:SF2">
    <property type="entry name" value="GLYCOSYLTRANSFERASE 2-LIKE DOMAIN-CONTAINING PROTEIN"/>
    <property type="match status" value="1"/>
</dbReference>
<evidence type="ECO:0000256" key="4">
    <source>
        <dbReference type="ARBA" id="ARBA00022679"/>
    </source>
</evidence>
<evidence type="ECO:0000256" key="10">
    <source>
        <dbReference type="ARBA" id="ARBA00040345"/>
    </source>
</evidence>
<protein>
    <recommendedName>
        <fullName evidence="10">4,4'-diaponeurosporenoate glycosyltransferase</fullName>
    </recommendedName>
</protein>
<proteinExistence type="inferred from homology"/>
<comment type="pathway">
    <text evidence="8">Carotenoid biosynthesis; staphyloxanthin biosynthesis; staphyloxanthin from farnesyl diphosphate: step 4/5.</text>
</comment>
<dbReference type="RefSeq" id="WP_158367204.1">
    <property type="nucleotide sequence ID" value="NZ_JAOQJU010000001.1"/>
</dbReference>
<dbReference type="InterPro" id="IPR026461">
    <property type="entry name" value="Trfase_2_rSAM/seldom_assoc"/>
</dbReference>
<dbReference type="Gene3D" id="3.90.550.10">
    <property type="entry name" value="Spore Coat Polysaccharide Biosynthesis Protein SpsA, Chain A"/>
    <property type="match status" value="1"/>
</dbReference>
<dbReference type="Pfam" id="PF00535">
    <property type="entry name" value="Glycos_transf_2"/>
    <property type="match status" value="1"/>
</dbReference>
<dbReference type="InterPro" id="IPR001173">
    <property type="entry name" value="Glyco_trans_2-like"/>
</dbReference>
<organism evidence="12 13">
    <name type="scientific">Dorea acetigenes</name>
    <dbReference type="NCBI Taxonomy" id="2981787"/>
    <lineage>
        <taxon>Bacteria</taxon>
        <taxon>Bacillati</taxon>
        <taxon>Bacillota</taxon>
        <taxon>Clostridia</taxon>
        <taxon>Lachnospirales</taxon>
        <taxon>Lachnospiraceae</taxon>
        <taxon>Dorea</taxon>
    </lineage>
</organism>
<evidence type="ECO:0000256" key="1">
    <source>
        <dbReference type="ARBA" id="ARBA00004236"/>
    </source>
</evidence>
<accession>A0ABT2RHW7</accession>
<keyword evidence="2" id="KW-1003">Cell membrane</keyword>
<comment type="subcellular location">
    <subcellularLocation>
        <location evidence="1">Cell membrane</location>
    </subcellularLocation>
</comment>
<evidence type="ECO:0000256" key="2">
    <source>
        <dbReference type="ARBA" id="ARBA00022475"/>
    </source>
</evidence>
<feature type="domain" description="Glycosyltransferase 2-like" evidence="11">
    <location>
        <begin position="3"/>
        <end position="103"/>
    </location>
</feature>
<evidence type="ECO:0000259" key="11">
    <source>
        <dbReference type="Pfam" id="PF00535"/>
    </source>
</evidence>
<evidence type="ECO:0000256" key="6">
    <source>
        <dbReference type="ARBA" id="ARBA00023136"/>
    </source>
</evidence>
<dbReference type="InterPro" id="IPR029044">
    <property type="entry name" value="Nucleotide-diphossugar_trans"/>
</dbReference>
<sequence length="224" mass="26040">MVSIIIPILNEEKGIRRIQENLKTLEGEFEVIFSDGGSTDRTLERIDPDFRVVHSPRGRGIQMNTGAKEAQGDVLFFVHSDVLLKKDVLLQIPDKIKRGEAAGCLKIVFDSSHILMRICGFMSNLRVKLRRIVFADQGILIQKKLFEKMGGMPQMPLMEDYEFSLRMKKKKIPIIRIDSSILVSSRRFQKYGMLWTMWQMQKFQLRYRLGGDVEKIAKEYENIR</sequence>
<name>A0ABT2RHW7_9FIRM</name>
<evidence type="ECO:0000313" key="13">
    <source>
        <dbReference type="Proteomes" id="UP001652431"/>
    </source>
</evidence>
<evidence type="ECO:0000256" key="8">
    <source>
        <dbReference type="ARBA" id="ARBA00037904"/>
    </source>
</evidence>
<evidence type="ECO:0000256" key="9">
    <source>
        <dbReference type="ARBA" id="ARBA00038120"/>
    </source>
</evidence>
<comment type="caution">
    <text evidence="12">The sequence shown here is derived from an EMBL/GenBank/DDBJ whole genome shotgun (WGS) entry which is preliminary data.</text>
</comment>
<keyword evidence="4" id="KW-0808">Transferase</keyword>
<comment type="function">
    <text evidence="7">Catalyzes the glycosylation of 4,4'-diaponeurosporenoate, i.e. the esterification of glucose at the C1'' position with the carboxyl group of 4,4'-diaponeurosporenic acid, to form glycosyl-4,4'-diaponeurosporenoate. This is a step in the biosynthesis of staphyloxanthin, an orange pigment present in most staphylococci strains.</text>
</comment>
<keyword evidence="5" id="KW-0125">Carotenoid biosynthesis</keyword>
<keyword evidence="3" id="KW-0328">Glycosyltransferase</keyword>
<dbReference type="SUPFAM" id="SSF53448">
    <property type="entry name" value="Nucleotide-diphospho-sugar transferases"/>
    <property type="match status" value="1"/>
</dbReference>
<dbReference type="CDD" id="cd02522">
    <property type="entry name" value="GT_2_like_a"/>
    <property type="match status" value="1"/>
</dbReference>
<dbReference type="Proteomes" id="UP001652431">
    <property type="component" value="Unassembled WGS sequence"/>
</dbReference>
<evidence type="ECO:0000256" key="7">
    <source>
        <dbReference type="ARBA" id="ARBA00037281"/>
    </source>
</evidence>
<keyword evidence="6" id="KW-0472">Membrane</keyword>
<keyword evidence="13" id="KW-1185">Reference proteome</keyword>
<evidence type="ECO:0000256" key="5">
    <source>
        <dbReference type="ARBA" id="ARBA00022746"/>
    </source>
</evidence>
<evidence type="ECO:0000313" key="12">
    <source>
        <dbReference type="EMBL" id="MCU6684999.1"/>
    </source>
</evidence>
<gene>
    <name evidence="12" type="ORF">OCV99_00260</name>
</gene>
<reference evidence="12 13" key="1">
    <citation type="journal article" date="2021" name="ISME Commun">
        <title>Automated analysis of genomic sequences facilitates high-throughput and comprehensive description of bacteria.</title>
        <authorList>
            <person name="Hitch T.C.A."/>
        </authorList>
    </citation>
    <scope>NUCLEOTIDE SEQUENCE [LARGE SCALE GENOMIC DNA]</scope>
    <source>
        <strain evidence="12 13">Sanger_03</strain>
    </source>
</reference>
<dbReference type="PANTHER" id="PTHR43646">
    <property type="entry name" value="GLYCOSYLTRANSFERASE"/>
    <property type="match status" value="1"/>
</dbReference>